<keyword evidence="7" id="KW-0150">Chloroplast</keyword>
<dbReference type="CDD" id="cd05372">
    <property type="entry name" value="ENR_SDR"/>
    <property type="match status" value="1"/>
</dbReference>
<dbReference type="InterPro" id="IPR014358">
    <property type="entry name" value="Enoyl-ACP_Rdtase_NADH"/>
</dbReference>
<comment type="similarity">
    <text evidence="3">Belongs to the short-chain dehydrogenases/reductases (SDR) family. FabI subfamily.</text>
</comment>
<evidence type="ECO:0000256" key="5">
    <source>
        <dbReference type="ARBA" id="ARBA00012996"/>
    </source>
</evidence>
<comment type="caution">
    <text evidence="17">The sequence shown here is derived from an EMBL/GenBank/DDBJ whole genome shotgun (WGS) entry which is preliminary data.</text>
</comment>
<sequence>MSSKLLSLTYHYFTSTQTYFSLSDSNITEKISKVVRMAATASSLQIATRRPNISSSSKVLKAGSYIVGVNPVNLSWDKLTSTRHLSNLGCLRNQKHNAVTTSKRPFSFSTKAMSESSENKASSGLPIDLRGKRAFIAGIADDNGYGWAIAKSLAAAGAEILVGTWVPALNIFETSLRRGKFDQSRALPDGSLMEIKKVYALDAVFDNPEDVPEDIKANKRYAGSSNWTVQEAAECVKKDFGSIDILVHSLANGPEVSKPLLETSRKGYLAAISASSYSFVSLLRHFLPIMNPGGASISLTYIASERIIPGYGGGMSSAKAALESDTRVLAFEAGRKQNIRVNTISAGPLGSRAAKAIGFIDTMIEYSYNNGPIQKTLTAEEVGNAAAFLASPLASAITGATIYVDNGLNAMGVALDSPVFKDLNKN</sequence>
<comment type="function">
    <text evidence="15">Catalyzes the NAD-dependent reduction of a carbon-carbon double bond in an enoyl moiety that is covalently linked to an acyl carrier protein (ACP). Catalyzes the last reduction step in the de novo synthesis cycle of fatty acids. Involved in the elongation cycle of fatty acids which are used in lipid metabolism. Required for normal plant growth.</text>
</comment>
<dbReference type="Proteomes" id="UP001558713">
    <property type="component" value="Unassembled WGS sequence"/>
</dbReference>
<evidence type="ECO:0000256" key="2">
    <source>
        <dbReference type="ARBA" id="ARBA00005194"/>
    </source>
</evidence>
<dbReference type="GO" id="GO:0009507">
    <property type="term" value="C:chloroplast"/>
    <property type="evidence" value="ECO:0007669"/>
    <property type="project" value="UniProtKB-SubCell"/>
</dbReference>
<dbReference type="GO" id="GO:0006633">
    <property type="term" value="P:fatty acid biosynthetic process"/>
    <property type="evidence" value="ECO:0007669"/>
    <property type="project" value="UniProtKB-KW"/>
</dbReference>
<evidence type="ECO:0000256" key="6">
    <source>
        <dbReference type="ARBA" id="ARBA00022516"/>
    </source>
</evidence>
<dbReference type="EC" id="1.3.1.9" evidence="5"/>
<dbReference type="FunFam" id="1.10.8.400:FF:000001">
    <property type="entry name" value="Enoyl-[acyl-carrier-protein] reductase [NADH]"/>
    <property type="match status" value="1"/>
</dbReference>
<gene>
    <name evidence="17" type="ORF">V5N11_021348</name>
</gene>
<name>A0ABD1APB8_CARAN</name>
<keyword evidence="9" id="KW-0276">Fatty acid metabolism</keyword>
<keyword evidence="11" id="KW-0560">Oxidoreductase</keyword>
<evidence type="ECO:0000313" key="18">
    <source>
        <dbReference type="Proteomes" id="UP001558713"/>
    </source>
</evidence>
<keyword evidence="13" id="KW-0275">Fatty acid biosynthesis</keyword>
<evidence type="ECO:0000256" key="15">
    <source>
        <dbReference type="ARBA" id="ARBA00053870"/>
    </source>
</evidence>
<dbReference type="NCBIfam" id="NF004957">
    <property type="entry name" value="PRK06300.1"/>
    <property type="match status" value="1"/>
</dbReference>
<keyword evidence="10" id="KW-0809">Transit peptide</keyword>
<organism evidence="17 18">
    <name type="scientific">Cardamine amara subsp. amara</name>
    <dbReference type="NCBI Taxonomy" id="228776"/>
    <lineage>
        <taxon>Eukaryota</taxon>
        <taxon>Viridiplantae</taxon>
        <taxon>Streptophyta</taxon>
        <taxon>Embryophyta</taxon>
        <taxon>Tracheophyta</taxon>
        <taxon>Spermatophyta</taxon>
        <taxon>Magnoliopsida</taxon>
        <taxon>eudicotyledons</taxon>
        <taxon>Gunneridae</taxon>
        <taxon>Pentapetalae</taxon>
        <taxon>rosids</taxon>
        <taxon>malvids</taxon>
        <taxon>Brassicales</taxon>
        <taxon>Brassicaceae</taxon>
        <taxon>Cardamineae</taxon>
        <taxon>Cardamine</taxon>
    </lineage>
</organism>
<evidence type="ECO:0000256" key="16">
    <source>
        <dbReference type="ARBA" id="ARBA00067308"/>
    </source>
</evidence>
<protein>
    <recommendedName>
        <fullName evidence="16">Enoyl-[acyl-carrier-protein] reductase [NADH], chloroplastic</fullName>
        <ecNumber evidence="5">1.3.1.9</ecNumber>
    </recommendedName>
</protein>
<accession>A0ABD1APB8</accession>
<dbReference type="InterPro" id="IPR036291">
    <property type="entry name" value="NAD(P)-bd_dom_sf"/>
</dbReference>
<dbReference type="Gene3D" id="3.40.50.720">
    <property type="entry name" value="NAD(P)-binding Rossmann-like Domain"/>
    <property type="match status" value="1"/>
</dbReference>
<keyword evidence="18" id="KW-1185">Reference proteome</keyword>
<dbReference type="EMBL" id="JBANAX010000524">
    <property type="protein sequence ID" value="KAL1205179.1"/>
    <property type="molecule type" value="Genomic_DNA"/>
</dbReference>
<comment type="catalytic activity">
    <reaction evidence="14">
        <text>a 2,3-saturated acyl-[ACP] + NAD(+) = a (2E)-enoyl-[ACP] + NADH + H(+)</text>
        <dbReference type="Rhea" id="RHEA:10240"/>
        <dbReference type="Rhea" id="RHEA-COMP:9925"/>
        <dbReference type="Rhea" id="RHEA-COMP:9926"/>
        <dbReference type="ChEBI" id="CHEBI:15378"/>
        <dbReference type="ChEBI" id="CHEBI:57540"/>
        <dbReference type="ChEBI" id="CHEBI:57945"/>
        <dbReference type="ChEBI" id="CHEBI:78784"/>
        <dbReference type="ChEBI" id="CHEBI:78785"/>
        <dbReference type="EC" id="1.3.1.9"/>
    </reaction>
</comment>
<dbReference type="AlphaFoldDB" id="A0ABD1APB8"/>
<reference evidence="17 18" key="1">
    <citation type="submission" date="2024-04" db="EMBL/GenBank/DDBJ databases">
        <title>Genome assembly C_amara_ONT_v2.</title>
        <authorList>
            <person name="Yant L."/>
            <person name="Moore C."/>
            <person name="Slenker M."/>
        </authorList>
    </citation>
    <scope>NUCLEOTIDE SEQUENCE [LARGE SCALE GENOMIC DNA]</scope>
    <source>
        <tissue evidence="17">Leaf</tissue>
    </source>
</reference>
<evidence type="ECO:0000256" key="10">
    <source>
        <dbReference type="ARBA" id="ARBA00022946"/>
    </source>
</evidence>
<dbReference type="PANTHER" id="PTHR43159:SF2">
    <property type="entry name" value="ENOYL-[ACYL-CARRIER-PROTEIN] REDUCTASE [NADH], CHLOROPLASTIC"/>
    <property type="match status" value="1"/>
</dbReference>
<dbReference type="PANTHER" id="PTHR43159">
    <property type="entry name" value="ENOYL-[ACYL-CARRIER-PROTEIN] REDUCTASE"/>
    <property type="match status" value="1"/>
</dbReference>
<evidence type="ECO:0000256" key="3">
    <source>
        <dbReference type="ARBA" id="ARBA00009233"/>
    </source>
</evidence>
<evidence type="ECO:0000313" key="17">
    <source>
        <dbReference type="EMBL" id="KAL1205179.1"/>
    </source>
</evidence>
<dbReference type="FunFam" id="3.40.50.720:FF:000192">
    <property type="entry name" value="Enoyl-[acyl-carrier-protein] reductase [NADH]"/>
    <property type="match status" value="1"/>
</dbReference>
<evidence type="ECO:0000256" key="14">
    <source>
        <dbReference type="ARBA" id="ARBA00048572"/>
    </source>
</evidence>
<evidence type="ECO:0000256" key="11">
    <source>
        <dbReference type="ARBA" id="ARBA00023002"/>
    </source>
</evidence>
<evidence type="ECO:0000256" key="8">
    <source>
        <dbReference type="ARBA" id="ARBA00022640"/>
    </source>
</evidence>
<keyword evidence="8" id="KW-0934">Plastid</keyword>
<evidence type="ECO:0000256" key="12">
    <source>
        <dbReference type="ARBA" id="ARBA00023098"/>
    </source>
</evidence>
<dbReference type="GO" id="GO:0004318">
    <property type="term" value="F:enoyl-[acyl-carrier-protein] reductase (NADH) activity"/>
    <property type="evidence" value="ECO:0007669"/>
    <property type="project" value="UniProtKB-EC"/>
</dbReference>
<dbReference type="Pfam" id="PF13561">
    <property type="entry name" value="adh_short_C2"/>
    <property type="match status" value="1"/>
</dbReference>
<comment type="subunit">
    <text evidence="4">Homotetramer.</text>
</comment>
<dbReference type="PRINTS" id="PR00081">
    <property type="entry name" value="GDHRDH"/>
</dbReference>
<keyword evidence="12" id="KW-0443">Lipid metabolism</keyword>
<comment type="subcellular location">
    <subcellularLocation>
        <location evidence="1">Plastid</location>
        <location evidence="1">Chloroplast</location>
    </subcellularLocation>
</comment>
<evidence type="ECO:0000256" key="1">
    <source>
        <dbReference type="ARBA" id="ARBA00004229"/>
    </source>
</evidence>
<evidence type="ECO:0000256" key="9">
    <source>
        <dbReference type="ARBA" id="ARBA00022832"/>
    </source>
</evidence>
<evidence type="ECO:0000256" key="4">
    <source>
        <dbReference type="ARBA" id="ARBA00011881"/>
    </source>
</evidence>
<comment type="pathway">
    <text evidence="2">Lipid metabolism; fatty acid biosynthesis.</text>
</comment>
<dbReference type="Gene3D" id="1.10.8.400">
    <property type="entry name" value="Enoyl acyl carrier protein reductase"/>
    <property type="match status" value="1"/>
</dbReference>
<evidence type="ECO:0000256" key="13">
    <source>
        <dbReference type="ARBA" id="ARBA00023160"/>
    </source>
</evidence>
<dbReference type="SUPFAM" id="SSF51735">
    <property type="entry name" value="NAD(P)-binding Rossmann-fold domains"/>
    <property type="match status" value="1"/>
</dbReference>
<evidence type="ECO:0000256" key="7">
    <source>
        <dbReference type="ARBA" id="ARBA00022528"/>
    </source>
</evidence>
<dbReference type="InterPro" id="IPR002347">
    <property type="entry name" value="SDR_fam"/>
</dbReference>
<keyword evidence="6" id="KW-0444">Lipid biosynthesis</keyword>
<proteinExistence type="inferred from homology"/>